<comment type="caution">
    <text evidence="2">The sequence shown here is derived from an EMBL/GenBank/DDBJ whole genome shotgun (WGS) entry which is preliminary data.</text>
</comment>
<sequence length="72" mass="7852">MQMSKSPSTAPSYGSGNKMKEAESIEHLSVIDGMARESREGVCGLAAVVHRFVFVPWILWHPGGPETDPPQE</sequence>
<feature type="compositionally biased region" description="Polar residues" evidence="1">
    <location>
        <begin position="1"/>
        <end position="15"/>
    </location>
</feature>
<name>A0ABR3MHP7_9TELE</name>
<organism evidence="2 3">
    <name type="scientific">Cirrhinus molitorella</name>
    <name type="common">mud carp</name>
    <dbReference type="NCBI Taxonomy" id="172907"/>
    <lineage>
        <taxon>Eukaryota</taxon>
        <taxon>Metazoa</taxon>
        <taxon>Chordata</taxon>
        <taxon>Craniata</taxon>
        <taxon>Vertebrata</taxon>
        <taxon>Euteleostomi</taxon>
        <taxon>Actinopterygii</taxon>
        <taxon>Neopterygii</taxon>
        <taxon>Teleostei</taxon>
        <taxon>Ostariophysi</taxon>
        <taxon>Cypriniformes</taxon>
        <taxon>Cyprinidae</taxon>
        <taxon>Labeoninae</taxon>
        <taxon>Labeonini</taxon>
        <taxon>Cirrhinus</taxon>
    </lineage>
</organism>
<keyword evidence="3" id="KW-1185">Reference proteome</keyword>
<dbReference type="Proteomes" id="UP001558613">
    <property type="component" value="Unassembled WGS sequence"/>
</dbReference>
<evidence type="ECO:0000313" key="3">
    <source>
        <dbReference type="Proteomes" id="UP001558613"/>
    </source>
</evidence>
<dbReference type="EMBL" id="JAYMGO010000012">
    <property type="protein sequence ID" value="KAL1264583.1"/>
    <property type="molecule type" value="Genomic_DNA"/>
</dbReference>
<feature type="region of interest" description="Disordered" evidence="1">
    <location>
        <begin position="1"/>
        <end position="21"/>
    </location>
</feature>
<accession>A0ABR3MHP7</accession>
<evidence type="ECO:0000313" key="2">
    <source>
        <dbReference type="EMBL" id="KAL1264583.1"/>
    </source>
</evidence>
<gene>
    <name evidence="2" type="ORF">QQF64_004938</name>
</gene>
<reference evidence="2 3" key="1">
    <citation type="submission" date="2023-09" db="EMBL/GenBank/DDBJ databases">
        <authorList>
            <person name="Wang M."/>
        </authorList>
    </citation>
    <scope>NUCLEOTIDE SEQUENCE [LARGE SCALE GENOMIC DNA]</scope>
    <source>
        <strain evidence="2">GT-2023</strain>
        <tissue evidence="2">Liver</tissue>
    </source>
</reference>
<proteinExistence type="predicted"/>
<evidence type="ECO:0000256" key="1">
    <source>
        <dbReference type="SAM" id="MobiDB-lite"/>
    </source>
</evidence>
<protein>
    <submittedName>
        <fullName evidence="2">Uncharacterized protein</fullName>
    </submittedName>
</protein>